<feature type="domain" description="PurM-like C-terminal" evidence="3">
    <location>
        <begin position="185"/>
        <end position="280"/>
    </location>
</feature>
<feature type="binding site" evidence="1">
    <location>
        <position position="247"/>
    </location>
    <ligand>
        <name>ATP</name>
        <dbReference type="ChEBI" id="CHEBI:30616"/>
    </ligand>
</feature>
<keyword evidence="1" id="KW-0547">Nucleotide-binding</keyword>
<dbReference type="InterPro" id="IPR010918">
    <property type="entry name" value="PurM-like_C_dom"/>
</dbReference>
<evidence type="ECO:0000313" key="4">
    <source>
        <dbReference type="EMBL" id="MCZ4518637.1"/>
    </source>
</evidence>
<dbReference type="PANTHER" id="PTHR30270:SF0">
    <property type="entry name" value="THIAMINE-MONOPHOSPHATE KINASE"/>
    <property type="match status" value="1"/>
</dbReference>
<feature type="binding site" evidence="1">
    <location>
        <position position="298"/>
    </location>
    <ligand>
        <name>substrate</name>
    </ligand>
</feature>
<keyword evidence="1" id="KW-0479">Metal-binding</keyword>
<dbReference type="RefSeq" id="WP_269603253.1">
    <property type="nucleotide sequence ID" value="NZ_JAPWIJ010000003.1"/>
</dbReference>
<feature type="binding site" evidence="1">
    <location>
        <position position="77"/>
    </location>
    <ligand>
        <name>Mg(2+)</name>
        <dbReference type="ChEBI" id="CHEBI:18420"/>
        <label>4</label>
    </ligand>
</feature>
<dbReference type="NCBIfam" id="NF004351">
    <property type="entry name" value="PRK05731.1-4"/>
    <property type="match status" value="1"/>
</dbReference>
<dbReference type="HAMAP" id="MF_02128">
    <property type="entry name" value="TMP_kinase"/>
    <property type="match status" value="1"/>
</dbReference>
<keyword evidence="1" id="KW-0460">Magnesium</keyword>
<dbReference type="PIRSF" id="PIRSF005303">
    <property type="entry name" value="Thiam_monoph_kin"/>
    <property type="match status" value="1"/>
</dbReference>
<feature type="binding site" evidence="1">
    <location>
        <position position="346"/>
    </location>
    <ligand>
        <name>substrate</name>
    </ligand>
</feature>
<dbReference type="GO" id="GO:0009030">
    <property type="term" value="F:thiamine-phosphate kinase activity"/>
    <property type="evidence" value="ECO:0007669"/>
    <property type="project" value="UniProtKB-EC"/>
</dbReference>
<comment type="caution">
    <text evidence="4">The sequence shown here is derived from an EMBL/GenBank/DDBJ whole genome shotgun (WGS) entry which is preliminary data.</text>
</comment>
<comment type="miscellaneous">
    <text evidence="1">Reaction mechanism of ThiL seems to utilize a direct, inline transfer of the gamma-phosphate of ATP to TMP rather than a phosphorylated enzyme intermediate.</text>
</comment>
<feature type="binding site" evidence="1">
    <location>
        <position position="63"/>
    </location>
    <ligand>
        <name>Mg(2+)</name>
        <dbReference type="ChEBI" id="CHEBI:18420"/>
        <label>3</label>
    </ligand>
</feature>
<dbReference type="InterPro" id="IPR006283">
    <property type="entry name" value="ThiL-like"/>
</dbReference>
<feature type="binding site" evidence="1">
    <location>
        <position position="108"/>
    </location>
    <ligand>
        <name>Mg(2+)</name>
        <dbReference type="ChEBI" id="CHEBI:18420"/>
        <label>2</label>
    </ligand>
</feature>
<dbReference type="PANTHER" id="PTHR30270">
    <property type="entry name" value="THIAMINE-MONOPHOSPHATE KINASE"/>
    <property type="match status" value="1"/>
</dbReference>
<feature type="binding site" evidence="1">
    <location>
        <position position="248"/>
    </location>
    <ligand>
        <name>Mg(2+)</name>
        <dbReference type="ChEBI" id="CHEBI:18420"/>
        <label>5</label>
    </ligand>
</feature>
<dbReference type="Pfam" id="PF02769">
    <property type="entry name" value="AIRS_C"/>
    <property type="match status" value="1"/>
</dbReference>
<gene>
    <name evidence="1" type="primary">thiL</name>
    <name evidence="4" type="ORF">O4220_08900</name>
</gene>
<dbReference type="SUPFAM" id="SSF56042">
    <property type="entry name" value="PurM C-terminal domain-like"/>
    <property type="match status" value="1"/>
</dbReference>
<accession>A0ABT4MCD2</accession>
<dbReference type="Proteomes" id="UP001081071">
    <property type="component" value="Unassembled WGS sequence"/>
</dbReference>
<dbReference type="EMBL" id="JAPWIJ010000003">
    <property type="protein sequence ID" value="MCZ4518637.1"/>
    <property type="molecule type" value="Genomic_DNA"/>
</dbReference>
<dbReference type="Gene3D" id="3.90.650.10">
    <property type="entry name" value="PurM-like C-terminal domain"/>
    <property type="match status" value="1"/>
</dbReference>
<dbReference type="InterPro" id="IPR036676">
    <property type="entry name" value="PurM-like_C_sf"/>
</dbReference>
<feature type="binding site" evidence="1">
    <location>
        <position position="79"/>
    </location>
    <ligand>
        <name>Mg(2+)</name>
        <dbReference type="ChEBI" id="CHEBI:18420"/>
        <label>1</label>
    </ligand>
</feature>
<name>A0ABT4MCD2_9NOCA</name>
<evidence type="ECO:0000259" key="3">
    <source>
        <dbReference type="Pfam" id="PF02769"/>
    </source>
</evidence>
<comment type="similarity">
    <text evidence="1">Belongs to the thiamine-monophosphate kinase family.</text>
</comment>
<evidence type="ECO:0000313" key="5">
    <source>
        <dbReference type="Proteomes" id="UP001081071"/>
    </source>
</evidence>
<feature type="binding site" evidence="1">
    <location>
        <position position="245"/>
    </location>
    <ligand>
        <name>Mg(2+)</name>
        <dbReference type="ChEBI" id="CHEBI:18420"/>
        <label>3</label>
    </ligand>
</feature>
<dbReference type="Pfam" id="PF00586">
    <property type="entry name" value="AIRS"/>
    <property type="match status" value="1"/>
</dbReference>
<comment type="function">
    <text evidence="1">Catalyzes the ATP-dependent phosphorylation of thiamine-monophosphate (TMP) to form thiamine-pyrophosphate (TPP), the active form of vitamin B1.</text>
</comment>
<feature type="binding site" evidence="1">
    <location>
        <position position="78"/>
    </location>
    <ligand>
        <name>Mg(2+)</name>
        <dbReference type="ChEBI" id="CHEBI:18420"/>
        <label>1</label>
    </ligand>
</feature>
<evidence type="ECO:0000256" key="1">
    <source>
        <dbReference type="HAMAP-Rule" id="MF_02128"/>
    </source>
</evidence>
<protein>
    <recommendedName>
        <fullName evidence="1">Thiamine-monophosphate kinase</fullName>
        <shortName evidence="1">TMP kinase</shortName>
        <shortName evidence="1">Thiamine-phosphate kinase</shortName>
        <ecNumber evidence="1">2.7.4.16</ecNumber>
    </recommendedName>
</protein>
<dbReference type="Gene3D" id="3.30.1330.10">
    <property type="entry name" value="PurM-like, N-terminal domain"/>
    <property type="match status" value="1"/>
</dbReference>
<dbReference type="InterPro" id="IPR016188">
    <property type="entry name" value="PurM-like_N"/>
</dbReference>
<feature type="binding site" evidence="1">
    <location>
        <position position="63"/>
    </location>
    <ligand>
        <name>Mg(2+)</name>
        <dbReference type="ChEBI" id="CHEBI:18420"/>
        <label>4</label>
    </ligand>
</feature>
<feature type="domain" description="PurM-like N-terminal" evidence="2">
    <location>
        <begin position="61"/>
        <end position="171"/>
    </location>
</feature>
<comment type="catalytic activity">
    <reaction evidence="1">
        <text>thiamine phosphate + ATP = thiamine diphosphate + ADP</text>
        <dbReference type="Rhea" id="RHEA:15913"/>
        <dbReference type="ChEBI" id="CHEBI:30616"/>
        <dbReference type="ChEBI" id="CHEBI:37575"/>
        <dbReference type="ChEBI" id="CHEBI:58937"/>
        <dbReference type="ChEBI" id="CHEBI:456216"/>
        <dbReference type="EC" id="2.7.4.16"/>
    </reaction>
</comment>
<feature type="binding site" evidence="1">
    <location>
        <position position="86"/>
    </location>
    <ligand>
        <name>substrate</name>
    </ligand>
</feature>
<reference evidence="4" key="1">
    <citation type="submission" date="2022-12" db="EMBL/GenBank/DDBJ databases">
        <authorList>
            <person name="Krivoruchko A.V."/>
            <person name="Elkin A."/>
        </authorList>
    </citation>
    <scope>NUCLEOTIDE SEQUENCE</scope>
    <source>
        <strain evidence="4">IEGM 1391</strain>
    </source>
</reference>
<dbReference type="EC" id="2.7.4.16" evidence="1"/>
<sequence length="352" mass="36601">MCSARVRRARTAFSRRNIIDDPGTESAVDTERTVAQVGEFEVISRAVADRVQPPSTILGPGDDAAVVAAPDGRIAVSTDMLVHGRHFRLDWSSPVQIGRKAIAQNGADIAAMGARCSGFLVSLGCPADTPLRVTDGLNEGMWLEAVAAGSAIVGGDVVQSPDLVISVTALGDLQGRAPVLRSGARVGDLIAYAGRLGWSAAGLALLLTDTDRTGHDAVLDAHRVPVPPYRAGVGAAEAGATSLTDVSDGLLSDLGHIADASNVRMDIDPELLDIPAELRSAATVMGVDPLDWVLTGGEDHALVGTFGNQGAVPAEWTVIGRVEHLGDDRASRVTVDGRVHSGRSGWTSFESE</sequence>
<proteinExistence type="inferred from homology"/>
<comment type="pathway">
    <text evidence="1">Cofactor biosynthesis; thiamine diphosphate biosynthesis; thiamine diphosphate from thiamine phosphate: step 1/1.</text>
</comment>
<feature type="binding site" evidence="1">
    <location>
        <position position="108"/>
    </location>
    <ligand>
        <name>Mg(2+)</name>
        <dbReference type="ChEBI" id="CHEBI:18420"/>
        <label>4</label>
    </ligand>
</feature>
<feature type="binding site" evidence="1">
    <location>
        <position position="156"/>
    </location>
    <ligand>
        <name>Mg(2+)</name>
        <dbReference type="ChEBI" id="CHEBI:18420"/>
        <label>1</label>
    </ligand>
</feature>
<feature type="binding site" evidence="1">
    <location>
        <begin position="155"/>
        <end position="156"/>
    </location>
    <ligand>
        <name>ATP</name>
        <dbReference type="ChEBI" id="CHEBI:30616"/>
    </ligand>
</feature>
<evidence type="ECO:0000259" key="2">
    <source>
        <dbReference type="Pfam" id="PF00586"/>
    </source>
</evidence>
<dbReference type="CDD" id="cd02194">
    <property type="entry name" value="ThiL"/>
    <property type="match status" value="1"/>
</dbReference>
<keyword evidence="5" id="KW-1185">Reference proteome</keyword>
<keyword evidence="1" id="KW-0784">Thiamine biosynthesis</keyword>
<keyword evidence="1" id="KW-0067">ATP-binding</keyword>
<organism evidence="4 5">
    <name type="scientific">Rhodococcus ruber</name>
    <dbReference type="NCBI Taxonomy" id="1830"/>
    <lineage>
        <taxon>Bacteria</taxon>
        <taxon>Bacillati</taxon>
        <taxon>Actinomycetota</taxon>
        <taxon>Actinomycetes</taxon>
        <taxon>Mycobacteriales</taxon>
        <taxon>Nocardiaceae</taxon>
        <taxon>Rhodococcus</taxon>
    </lineage>
</organism>
<comment type="caution">
    <text evidence="1">Lacks conserved residue(s) required for the propagation of feature annotation.</text>
</comment>
<feature type="binding site" evidence="1">
    <location>
        <position position="181"/>
    </location>
    <ligand>
        <name>ATP</name>
        <dbReference type="ChEBI" id="CHEBI:30616"/>
    </ligand>
</feature>
<keyword evidence="1 4" id="KW-0808">Transferase</keyword>
<dbReference type="SUPFAM" id="SSF55326">
    <property type="entry name" value="PurM N-terminal domain-like"/>
    <property type="match status" value="1"/>
</dbReference>
<feature type="binding site" evidence="1">
    <location>
        <position position="108"/>
    </location>
    <ligand>
        <name>Mg(2+)</name>
        <dbReference type="ChEBI" id="CHEBI:18420"/>
        <label>3</label>
    </ligand>
</feature>
<dbReference type="NCBIfam" id="TIGR01379">
    <property type="entry name" value="thiL"/>
    <property type="match status" value="1"/>
</dbReference>
<keyword evidence="1 4" id="KW-0418">Kinase</keyword>
<feature type="binding site" evidence="1">
    <location>
        <position position="79"/>
    </location>
    <ligand>
        <name>Mg(2+)</name>
        <dbReference type="ChEBI" id="CHEBI:18420"/>
        <label>2</label>
    </ligand>
</feature>
<dbReference type="InterPro" id="IPR036921">
    <property type="entry name" value="PurM-like_N_sf"/>
</dbReference>